<accession>A0A7R7EP76</accession>
<dbReference type="SUPFAM" id="SSF53448">
    <property type="entry name" value="Nucleotide-diphospho-sugar transferases"/>
    <property type="match status" value="1"/>
</dbReference>
<reference evidence="2 3" key="1">
    <citation type="submission" date="2020-11" db="EMBL/GenBank/DDBJ databases">
        <title>Draft genome sequencing of a Lachnospiraceae strain isolated from anoxic soil subjected to BSD treatment.</title>
        <authorList>
            <person name="Uek A."/>
            <person name="Tonouchi A."/>
        </authorList>
    </citation>
    <scope>NUCLEOTIDE SEQUENCE [LARGE SCALE GENOMIC DNA]</scope>
    <source>
        <strain evidence="2 3">TB5</strain>
    </source>
</reference>
<name>A0A7R7EP76_9FIRM</name>
<dbReference type="Proteomes" id="UP000595897">
    <property type="component" value="Chromosome"/>
</dbReference>
<keyword evidence="3" id="KW-1185">Reference proteome</keyword>
<sequence length="343" mass="39830">MFTFKDKLVSVIMPAFNTEKYIREAIESILNQTYKNLEFIIIDDGSTDNTLKIIMEYAKKDNRILVISRKNMGLTSSLNDGIKLAHGEYIARMDSDDISATDRFEKQVSYMNQNPDIYLLGTNFNMIYEENISEAARKRYASMHKRSMEKIDKDNVLLSINEAQKFIHPTIMLRREVFDIVGLYREYKIEDMELYFRIAAYGLGVAKIEENLLDYRAREDSKSWTDSRKIATAEIMKMKLEYLSGKLEDITEIKRYMIWGADISGSEALELLKVYLPNSICVAYIDPYKVGEKLNDLPIIDKEEISNIDHDYIFICTQAGAKPSREYLKSIGEIEILNYFKIS</sequence>
<dbReference type="KEGG" id="ahb:bsdtb5_38400"/>
<dbReference type="GO" id="GO:0016758">
    <property type="term" value="F:hexosyltransferase activity"/>
    <property type="evidence" value="ECO:0007669"/>
    <property type="project" value="UniProtKB-ARBA"/>
</dbReference>
<proteinExistence type="predicted"/>
<dbReference type="AlphaFoldDB" id="A0A7R7EP76"/>
<evidence type="ECO:0000313" key="3">
    <source>
        <dbReference type="Proteomes" id="UP000595897"/>
    </source>
</evidence>
<gene>
    <name evidence="2" type="ORF">bsdtb5_38400</name>
</gene>
<dbReference type="PANTHER" id="PTHR22916:SF3">
    <property type="entry name" value="UDP-GLCNAC:BETAGAL BETA-1,3-N-ACETYLGLUCOSAMINYLTRANSFERASE-LIKE PROTEIN 1"/>
    <property type="match status" value="1"/>
</dbReference>
<dbReference type="InterPro" id="IPR029044">
    <property type="entry name" value="Nucleotide-diphossugar_trans"/>
</dbReference>
<evidence type="ECO:0000313" key="2">
    <source>
        <dbReference type="EMBL" id="BCN32545.1"/>
    </source>
</evidence>
<protein>
    <submittedName>
        <fullName evidence="2">Glycosyl transferase</fullName>
    </submittedName>
</protein>
<keyword evidence="2" id="KW-0808">Transferase</keyword>
<organism evidence="2 3">
    <name type="scientific">Anaeromicropila herbilytica</name>
    <dbReference type="NCBI Taxonomy" id="2785025"/>
    <lineage>
        <taxon>Bacteria</taxon>
        <taxon>Bacillati</taxon>
        <taxon>Bacillota</taxon>
        <taxon>Clostridia</taxon>
        <taxon>Lachnospirales</taxon>
        <taxon>Lachnospiraceae</taxon>
        <taxon>Anaeromicropila</taxon>
    </lineage>
</organism>
<dbReference type="Gene3D" id="3.90.550.10">
    <property type="entry name" value="Spore Coat Polysaccharide Biosynthesis Protein SpsA, Chain A"/>
    <property type="match status" value="1"/>
</dbReference>
<dbReference type="Gene3D" id="3.40.50.720">
    <property type="entry name" value="NAD(P)-binding Rossmann-like Domain"/>
    <property type="match status" value="1"/>
</dbReference>
<evidence type="ECO:0000259" key="1">
    <source>
        <dbReference type="Pfam" id="PF00535"/>
    </source>
</evidence>
<feature type="domain" description="Glycosyltransferase 2-like" evidence="1">
    <location>
        <begin position="10"/>
        <end position="178"/>
    </location>
</feature>
<dbReference type="Pfam" id="PF00535">
    <property type="entry name" value="Glycos_transf_2"/>
    <property type="match status" value="1"/>
</dbReference>
<dbReference type="EMBL" id="AP024169">
    <property type="protein sequence ID" value="BCN32545.1"/>
    <property type="molecule type" value="Genomic_DNA"/>
</dbReference>
<dbReference type="PANTHER" id="PTHR22916">
    <property type="entry name" value="GLYCOSYLTRANSFERASE"/>
    <property type="match status" value="1"/>
</dbReference>
<dbReference type="InterPro" id="IPR001173">
    <property type="entry name" value="Glyco_trans_2-like"/>
</dbReference>
<dbReference type="RefSeq" id="WP_271713588.1">
    <property type="nucleotide sequence ID" value="NZ_AP024169.1"/>
</dbReference>